<dbReference type="InterPro" id="IPR000673">
    <property type="entry name" value="Sig_transdc_resp-reg_Me-estase"/>
</dbReference>
<name>A0A972JBA0_9RHOO</name>
<reference evidence="6" key="1">
    <citation type="submission" date="2019-12" db="EMBL/GenBank/DDBJ databases">
        <title>Comparative genomics gives insights into the taxonomy of the Azoarcus-Aromatoleum group and reveals separate origins of nif in the plant-associated Azoarcus and non-plant-associated Aromatoleum sub-groups.</title>
        <authorList>
            <person name="Lafos M."/>
            <person name="Maluk M."/>
            <person name="Batista M."/>
            <person name="Junghare M."/>
            <person name="Carmona M."/>
            <person name="Faoro H."/>
            <person name="Cruz L.M."/>
            <person name="Battistoni F."/>
            <person name="De Souza E."/>
            <person name="Pedrosa F."/>
            <person name="Chen W.-M."/>
            <person name="Poole P.S."/>
            <person name="Dixon R.A."/>
            <person name="James E.K."/>
        </authorList>
    </citation>
    <scope>NUCLEOTIDE SEQUENCE</scope>
    <source>
        <strain evidence="6">NSC3</strain>
    </source>
</reference>
<evidence type="ECO:0000256" key="3">
    <source>
        <dbReference type="ARBA" id="ARBA00048267"/>
    </source>
</evidence>
<accession>A0A972JBA0</accession>
<feature type="active site" evidence="4">
    <location>
        <position position="133"/>
    </location>
</feature>
<dbReference type="GO" id="GO:0006935">
    <property type="term" value="P:chemotaxis"/>
    <property type="evidence" value="ECO:0007669"/>
    <property type="project" value="UniProtKB-UniRule"/>
</dbReference>
<dbReference type="GO" id="GO:0008984">
    <property type="term" value="F:protein-glutamate methylesterase activity"/>
    <property type="evidence" value="ECO:0007669"/>
    <property type="project" value="UniProtKB-EC"/>
</dbReference>
<dbReference type="PANTHER" id="PTHR42872">
    <property type="entry name" value="PROTEIN-GLUTAMATE METHYLESTERASE/PROTEIN-GLUTAMINE GLUTAMINASE"/>
    <property type="match status" value="1"/>
</dbReference>
<evidence type="ECO:0000256" key="2">
    <source>
        <dbReference type="ARBA" id="ARBA00039140"/>
    </source>
</evidence>
<evidence type="ECO:0000313" key="7">
    <source>
        <dbReference type="Proteomes" id="UP000599523"/>
    </source>
</evidence>
<feature type="active site" evidence="4">
    <location>
        <position position="37"/>
    </location>
</feature>
<dbReference type="EC" id="3.1.1.61" evidence="2"/>
<dbReference type="Gene3D" id="3.40.50.180">
    <property type="entry name" value="Methylesterase CheB, C-terminal domain"/>
    <property type="match status" value="1"/>
</dbReference>
<comment type="catalytic activity">
    <reaction evidence="3">
        <text>[protein]-L-glutamate 5-O-methyl ester + H2O = L-glutamyl-[protein] + methanol + H(+)</text>
        <dbReference type="Rhea" id="RHEA:23236"/>
        <dbReference type="Rhea" id="RHEA-COMP:10208"/>
        <dbReference type="Rhea" id="RHEA-COMP:10311"/>
        <dbReference type="ChEBI" id="CHEBI:15377"/>
        <dbReference type="ChEBI" id="CHEBI:15378"/>
        <dbReference type="ChEBI" id="CHEBI:17790"/>
        <dbReference type="ChEBI" id="CHEBI:29973"/>
        <dbReference type="ChEBI" id="CHEBI:82795"/>
        <dbReference type="EC" id="3.1.1.61"/>
    </reaction>
</comment>
<dbReference type="SUPFAM" id="SSF52738">
    <property type="entry name" value="Methylesterase CheB, C-terminal domain"/>
    <property type="match status" value="1"/>
</dbReference>
<sequence>MHDRLIAIGTSTGGTQALEVVLSALPVDCPGIVVVQHMPARFTALFAQRLNQLCQLEVLEARDGQAVEPGRVLIAPGGYQMSVRRAGNRFIVDVRDGPPVNRHRPSVDVLFSSVAKCAGRNAIGVIMTGMGDDGARGLLEMRLAGARTIAQDEASCVVFGMPREAIKLQAVEQVLPLSRIAEAINPITGRFVGRV</sequence>
<organism evidence="6 7">
    <name type="scientific">Azoarcus taiwanensis</name>
    <dbReference type="NCBI Taxonomy" id="666964"/>
    <lineage>
        <taxon>Bacteria</taxon>
        <taxon>Pseudomonadati</taxon>
        <taxon>Pseudomonadota</taxon>
        <taxon>Betaproteobacteria</taxon>
        <taxon>Rhodocyclales</taxon>
        <taxon>Zoogloeaceae</taxon>
        <taxon>Azoarcus</taxon>
    </lineage>
</organism>
<dbReference type="EMBL" id="WTVM01000048">
    <property type="protein sequence ID" value="NMG03247.1"/>
    <property type="molecule type" value="Genomic_DNA"/>
</dbReference>
<dbReference type="GO" id="GO:0005737">
    <property type="term" value="C:cytoplasm"/>
    <property type="evidence" value="ECO:0007669"/>
    <property type="project" value="InterPro"/>
</dbReference>
<dbReference type="GO" id="GO:0000156">
    <property type="term" value="F:phosphorelay response regulator activity"/>
    <property type="evidence" value="ECO:0007669"/>
    <property type="project" value="InterPro"/>
</dbReference>
<dbReference type="Pfam" id="PF01339">
    <property type="entry name" value="CheB_methylest"/>
    <property type="match status" value="1"/>
</dbReference>
<dbReference type="PROSITE" id="PS50122">
    <property type="entry name" value="CHEB"/>
    <property type="match status" value="1"/>
</dbReference>
<evidence type="ECO:0000313" key="6">
    <source>
        <dbReference type="EMBL" id="NMG03247.1"/>
    </source>
</evidence>
<protein>
    <recommendedName>
        <fullName evidence="2">protein-glutamate methylesterase</fullName>
        <ecNumber evidence="2">3.1.1.61</ecNumber>
    </recommendedName>
</protein>
<evidence type="ECO:0000256" key="4">
    <source>
        <dbReference type="PROSITE-ProRule" id="PRU00050"/>
    </source>
</evidence>
<feature type="domain" description="CheB-type methylesterase" evidence="5">
    <location>
        <begin position="1"/>
        <end position="184"/>
    </location>
</feature>
<keyword evidence="4" id="KW-0145">Chemotaxis</keyword>
<comment type="caution">
    <text evidence="6">The sequence shown here is derived from an EMBL/GenBank/DDBJ whole genome shotgun (WGS) entry which is preliminary data.</text>
</comment>
<keyword evidence="7" id="KW-1185">Reference proteome</keyword>
<dbReference type="Proteomes" id="UP000599523">
    <property type="component" value="Unassembled WGS sequence"/>
</dbReference>
<dbReference type="AlphaFoldDB" id="A0A972JBA0"/>
<proteinExistence type="predicted"/>
<dbReference type="PANTHER" id="PTHR42872:SF6">
    <property type="entry name" value="PROTEIN-GLUTAMATE METHYLESTERASE_PROTEIN-GLUTAMINE GLUTAMINASE"/>
    <property type="match status" value="1"/>
</dbReference>
<keyword evidence="1 4" id="KW-0378">Hydrolase</keyword>
<dbReference type="CDD" id="cd16432">
    <property type="entry name" value="CheB_Rec"/>
    <property type="match status" value="1"/>
</dbReference>
<evidence type="ECO:0000256" key="1">
    <source>
        <dbReference type="ARBA" id="ARBA00022801"/>
    </source>
</evidence>
<gene>
    <name evidence="6" type="ORF">GPA21_09700</name>
</gene>
<feature type="active site" evidence="4">
    <location>
        <position position="11"/>
    </location>
</feature>
<evidence type="ECO:0000259" key="5">
    <source>
        <dbReference type="PROSITE" id="PS50122"/>
    </source>
</evidence>
<dbReference type="InterPro" id="IPR035909">
    <property type="entry name" value="CheB_C"/>
</dbReference>